<dbReference type="STRING" id="1848.SAMN05443637_110171"/>
<dbReference type="Gene3D" id="3.40.50.150">
    <property type="entry name" value="Vaccinia Virus protein VP39"/>
    <property type="match status" value="1"/>
</dbReference>
<dbReference type="NCBIfam" id="NF041255">
    <property type="entry name" value="mycofact_MftM"/>
    <property type="match status" value="1"/>
</dbReference>
<dbReference type="GO" id="GO:0008168">
    <property type="term" value="F:methyltransferase activity"/>
    <property type="evidence" value="ECO:0007669"/>
    <property type="project" value="UniProtKB-KW"/>
</dbReference>
<protein>
    <submittedName>
        <fullName evidence="3">Methyltransferase domain-containing protein</fullName>
    </submittedName>
</protein>
<dbReference type="OrthoDB" id="3571292at2"/>
<dbReference type="Proteomes" id="UP000184363">
    <property type="component" value="Unassembled WGS sequence"/>
</dbReference>
<dbReference type="AlphaFoldDB" id="A0A1M6UM58"/>
<sequence>MSPAGSATAAAIGDERPFRPLQVDERAVRRPSEGAGNRGNEPTRTGGGGLARPGGPIPLDRLDNDLAGWLERTLVRPGLLAPEAFERVFVALVESAAADPDAAWEAFYRNTLDRLAAGGGVPGGTIAEFAPVHDTAAALVRGRRVVELGSCFGFLSLRLARARHEVIAVDLVPGTAALLRRIATRLGLAVTAVAGDAVHPPLAASSADTVLAVHLLEHLPPEAGDRVIAQMQRIARRRAVVAVPFEDEPNPAWGHVRTFDLAALQELGARTGWPFRVFEHHGGWLVLDKP</sequence>
<gene>
    <name evidence="3" type="ORF">SAMN05443637_110171</name>
</gene>
<keyword evidence="4" id="KW-1185">Reference proteome</keyword>
<proteinExistence type="predicted"/>
<reference evidence="3 4" key="1">
    <citation type="submission" date="2016-11" db="EMBL/GenBank/DDBJ databases">
        <authorList>
            <person name="Jaros S."/>
            <person name="Januszkiewicz K."/>
            <person name="Wedrychowicz H."/>
        </authorList>
    </citation>
    <scope>NUCLEOTIDE SEQUENCE [LARGE SCALE GENOMIC DNA]</scope>
    <source>
        <strain evidence="3 4">DSM 43832</strain>
    </source>
</reference>
<keyword evidence="3" id="KW-0489">Methyltransferase</keyword>
<dbReference type="Pfam" id="PF13649">
    <property type="entry name" value="Methyltransf_25"/>
    <property type="match status" value="1"/>
</dbReference>
<feature type="region of interest" description="Disordered" evidence="1">
    <location>
        <begin position="1"/>
        <end position="57"/>
    </location>
</feature>
<evidence type="ECO:0000313" key="4">
    <source>
        <dbReference type="Proteomes" id="UP000184363"/>
    </source>
</evidence>
<accession>A0A1M6UM58</accession>
<organism evidence="3 4">
    <name type="scientific">Pseudonocardia thermophila</name>
    <dbReference type="NCBI Taxonomy" id="1848"/>
    <lineage>
        <taxon>Bacteria</taxon>
        <taxon>Bacillati</taxon>
        <taxon>Actinomycetota</taxon>
        <taxon>Actinomycetes</taxon>
        <taxon>Pseudonocardiales</taxon>
        <taxon>Pseudonocardiaceae</taxon>
        <taxon>Pseudonocardia</taxon>
    </lineage>
</organism>
<dbReference type="CDD" id="cd02440">
    <property type="entry name" value="AdoMet_MTases"/>
    <property type="match status" value="1"/>
</dbReference>
<dbReference type="GO" id="GO:0032259">
    <property type="term" value="P:methylation"/>
    <property type="evidence" value="ECO:0007669"/>
    <property type="project" value="UniProtKB-KW"/>
</dbReference>
<feature type="compositionally biased region" description="Basic and acidic residues" evidence="1">
    <location>
        <begin position="13"/>
        <end position="32"/>
    </location>
</feature>
<evidence type="ECO:0000259" key="2">
    <source>
        <dbReference type="Pfam" id="PF13649"/>
    </source>
</evidence>
<dbReference type="SUPFAM" id="SSF53335">
    <property type="entry name" value="S-adenosyl-L-methionine-dependent methyltransferases"/>
    <property type="match status" value="1"/>
</dbReference>
<keyword evidence="3" id="KW-0808">Transferase</keyword>
<evidence type="ECO:0000313" key="3">
    <source>
        <dbReference type="EMBL" id="SHK70267.1"/>
    </source>
</evidence>
<dbReference type="EMBL" id="FRAP01000010">
    <property type="protein sequence ID" value="SHK70267.1"/>
    <property type="molecule type" value="Genomic_DNA"/>
</dbReference>
<feature type="domain" description="Methyltransferase" evidence="2">
    <location>
        <begin position="145"/>
        <end position="236"/>
    </location>
</feature>
<name>A0A1M6UM58_PSETH</name>
<dbReference type="InterPro" id="IPR041698">
    <property type="entry name" value="Methyltransf_25"/>
</dbReference>
<dbReference type="InterPro" id="IPR029063">
    <property type="entry name" value="SAM-dependent_MTases_sf"/>
</dbReference>
<evidence type="ECO:0000256" key="1">
    <source>
        <dbReference type="SAM" id="MobiDB-lite"/>
    </source>
</evidence>